<dbReference type="RefSeq" id="WP_184349110.1">
    <property type="nucleotide sequence ID" value="NZ_JACHJH010000003.1"/>
</dbReference>
<evidence type="ECO:0000313" key="2">
    <source>
        <dbReference type="EMBL" id="MBB4893226.1"/>
    </source>
</evidence>
<accession>A0A7W7PJI4</accession>
<keyword evidence="1" id="KW-0732">Signal</keyword>
<gene>
    <name evidence="2" type="ORF">FHS39_002257</name>
</gene>
<feature type="signal peptide" evidence="1">
    <location>
        <begin position="1"/>
        <end position="29"/>
    </location>
</feature>
<dbReference type="AlphaFoldDB" id="A0A7W7PJI4"/>
<organism evidence="2 3">
    <name type="scientific">Streptomyces olivoverticillatus</name>
    <dbReference type="NCBI Taxonomy" id="66427"/>
    <lineage>
        <taxon>Bacteria</taxon>
        <taxon>Bacillati</taxon>
        <taxon>Actinomycetota</taxon>
        <taxon>Actinomycetes</taxon>
        <taxon>Kitasatosporales</taxon>
        <taxon>Streptomycetaceae</taxon>
        <taxon>Streptomyces</taxon>
    </lineage>
</organism>
<keyword evidence="3" id="KW-1185">Reference proteome</keyword>
<evidence type="ECO:0008006" key="4">
    <source>
        <dbReference type="Google" id="ProtNLM"/>
    </source>
</evidence>
<dbReference type="Proteomes" id="UP000556084">
    <property type="component" value="Unassembled WGS sequence"/>
</dbReference>
<comment type="caution">
    <text evidence="2">The sequence shown here is derived from an EMBL/GenBank/DDBJ whole genome shotgun (WGS) entry which is preliminary data.</text>
</comment>
<evidence type="ECO:0000256" key="1">
    <source>
        <dbReference type="SAM" id="SignalP"/>
    </source>
</evidence>
<reference evidence="2 3" key="1">
    <citation type="submission" date="2020-08" db="EMBL/GenBank/DDBJ databases">
        <title>Genomic Encyclopedia of Type Strains, Phase III (KMG-III): the genomes of soil and plant-associated and newly described type strains.</title>
        <authorList>
            <person name="Whitman W."/>
        </authorList>
    </citation>
    <scope>NUCLEOTIDE SEQUENCE [LARGE SCALE GENOMIC DNA]</scope>
    <source>
        <strain evidence="2 3">CECT 3266</strain>
    </source>
</reference>
<dbReference type="EMBL" id="JACHJH010000003">
    <property type="protein sequence ID" value="MBB4893226.1"/>
    <property type="molecule type" value="Genomic_DNA"/>
</dbReference>
<evidence type="ECO:0000313" key="3">
    <source>
        <dbReference type="Proteomes" id="UP000556084"/>
    </source>
</evidence>
<feature type="chain" id="PRO_5031106212" description="Crystal protein ET79" evidence="1">
    <location>
        <begin position="30"/>
        <end position="156"/>
    </location>
</feature>
<proteinExistence type="predicted"/>
<protein>
    <recommendedName>
        <fullName evidence="4">Crystal protein ET79</fullName>
    </recommendedName>
</protein>
<dbReference type="Gene3D" id="2.60.270.50">
    <property type="match status" value="1"/>
</dbReference>
<sequence>MRRITPRLMTAAAVAAIGLGAIATGTASAAPAGALAARSTQVQFHNGTGCTLTRADYGLAHGIWSQEPPAVVYNTGDVSWQSESNGFMTGTEGSITFTTSNCEEGWRNGRAIRFHWDNPFAGSNGYDTNGTDGAFRNVIQGGGGDNALVLWGEYKN</sequence>
<name>A0A7W7PJI4_9ACTN</name>